<dbReference type="PROSITE" id="PS52016">
    <property type="entry name" value="TONB_DEPENDENT_REC_3"/>
    <property type="match status" value="1"/>
</dbReference>
<evidence type="ECO:0000256" key="5">
    <source>
        <dbReference type="ARBA" id="ARBA00023077"/>
    </source>
</evidence>
<keyword evidence="4 8" id="KW-0812">Transmembrane</keyword>
<evidence type="ECO:0000256" key="6">
    <source>
        <dbReference type="ARBA" id="ARBA00023136"/>
    </source>
</evidence>
<dbReference type="EMBL" id="NVQR01000124">
    <property type="protein sequence ID" value="PCH59297.1"/>
    <property type="molecule type" value="Genomic_DNA"/>
</dbReference>
<keyword evidence="5" id="KW-0798">TonB box</keyword>
<dbReference type="SUPFAM" id="SSF56935">
    <property type="entry name" value="Porins"/>
    <property type="match status" value="1"/>
</dbReference>
<evidence type="ECO:0000313" key="11">
    <source>
        <dbReference type="Proteomes" id="UP000218172"/>
    </source>
</evidence>
<keyword evidence="2 8" id="KW-0813">Transport</keyword>
<dbReference type="Pfam" id="PF00593">
    <property type="entry name" value="TonB_dep_Rec_b-barrel"/>
    <property type="match status" value="1"/>
</dbReference>
<feature type="non-terminal residue" evidence="10">
    <location>
        <position position="1"/>
    </location>
</feature>
<evidence type="ECO:0000259" key="9">
    <source>
        <dbReference type="Pfam" id="PF00593"/>
    </source>
</evidence>
<organism evidence="10 11">
    <name type="scientific">SAR86 cluster bacterium</name>
    <dbReference type="NCBI Taxonomy" id="2030880"/>
    <lineage>
        <taxon>Bacteria</taxon>
        <taxon>Pseudomonadati</taxon>
        <taxon>Pseudomonadota</taxon>
        <taxon>Gammaproteobacteria</taxon>
        <taxon>SAR86 cluster</taxon>
    </lineage>
</organism>
<dbReference type="InterPro" id="IPR039426">
    <property type="entry name" value="TonB-dep_rcpt-like"/>
</dbReference>
<dbReference type="GO" id="GO:0009279">
    <property type="term" value="C:cell outer membrane"/>
    <property type="evidence" value="ECO:0007669"/>
    <property type="project" value="UniProtKB-SubCell"/>
</dbReference>
<reference evidence="11" key="1">
    <citation type="submission" date="2017-08" db="EMBL/GenBank/DDBJ databases">
        <title>A dynamic microbial community with high functional redundancy inhabits the cold, oxic subseafloor aquifer.</title>
        <authorList>
            <person name="Tully B.J."/>
            <person name="Wheat C.G."/>
            <person name="Glazer B.T."/>
            <person name="Huber J.A."/>
        </authorList>
    </citation>
    <scope>NUCLEOTIDE SEQUENCE [LARGE SCALE GENOMIC DNA]</scope>
</reference>
<proteinExistence type="inferred from homology"/>
<evidence type="ECO:0000256" key="7">
    <source>
        <dbReference type="ARBA" id="ARBA00023237"/>
    </source>
</evidence>
<dbReference type="PANTHER" id="PTHR30069">
    <property type="entry name" value="TONB-DEPENDENT OUTER MEMBRANE RECEPTOR"/>
    <property type="match status" value="1"/>
</dbReference>
<gene>
    <name evidence="10" type="ORF">COC19_07245</name>
</gene>
<evidence type="ECO:0000313" key="10">
    <source>
        <dbReference type="EMBL" id="PCH59297.1"/>
    </source>
</evidence>
<dbReference type="GO" id="GO:0044718">
    <property type="term" value="P:siderophore transmembrane transport"/>
    <property type="evidence" value="ECO:0007669"/>
    <property type="project" value="TreeGrafter"/>
</dbReference>
<keyword evidence="3 8" id="KW-1134">Transmembrane beta strand</keyword>
<evidence type="ECO:0000256" key="3">
    <source>
        <dbReference type="ARBA" id="ARBA00022452"/>
    </source>
</evidence>
<dbReference type="Gene3D" id="2.40.170.20">
    <property type="entry name" value="TonB-dependent receptor, beta-barrel domain"/>
    <property type="match status" value="1"/>
</dbReference>
<protein>
    <recommendedName>
        <fullName evidence="9">TonB-dependent receptor-like beta-barrel domain-containing protein</fullName>
    </recommendedName>
</protein>
<comment type="similarity">
    <text evidence="8">Belongs to the TonB-dependent receptor family.</text>
</comment>
<dbReference type="PANTHER" id="PTHR30069:SF39">
    <property type="entry name" value="BLL6183 PROTEIN"/>
    <property type="match status" value="1"/>
</dbReference>
<dbReference type="AlphaFoldDB" id="A0A2A4MHS0"/>
<evidence type="ECO:0000256" key="8">
    <source>
        <dbReference type="PROSITE-ProRule" id="PRU01360"/>
    </source>
</evidence>
<evidence type="ECO:0000256" key="4">
    <source>
        <dbReference type="ARBA" id="ARBA00022692"/>
    </source>
</evidence>
<keyword evidence="7 8" id="KW-0998">Cell outer membrane</keyword>
<dbReference type="GO" id="GO:0015344">
    <property type="term" value="F:siderophore uptake transmembrane transporter activity"/>
    <property type="evidence" value="ECO:0007669"/>
    <property type="project" value="TreeGrafter"/>
</dbReference>
<dbReference type="InterPro" id="IPR036942">
    <property type="entry name" value="Beta-barrel_TonB_sf"/>
</dbReference>
<accession>A0A2A4MHS0</accession>
<feature type="domain" description="TonB-dependent receptor-like beta-barrel" evidence="9">
    <location>
        <begin position="28"/>
        <end position="415"/>
    </location>
</feature>
<sequence>NDSAISQGFDADFNLDDLSDEISGTGVLSDQAINNISTRKQQTSGIDLQWGINHRWLGFANDFIIGINYYRGESDFESVLELANFDPVSRLTTGLGTGSFIDSQATLISTQTQSSSLYFNNAMELRDGLTLSASARINNTKVELQDRSGERPELNGKHDYFRINPALGLTWNLSDNVNLFTSISQSSRAPTPIELACNEGVFELAEKLAIEAGEDPQQVDLECRLPNAFLADPPLNDVVAKSIDLGLRGSHDNTRYQLSVFHTISRDDILFQTTGRSTGLFANVDKTLRSGLETSLMGSWQNIDWFFAYSYVDARFGSDFISLSPNHEFADTEGKISVERGDTIPGIPKHQLKLGLDFQLSDNLSLSLESISYSGQTLRGDESNQLAPLSGYSVFDFSAQYAINKKIIIIAKIENIFDRQYENFGLLGENPGEVELPLIEDLSVPRFLGAGTPRAAFVGLRYQF</sequence>
<comment type="caution">
    <text evidence="10">The sequence shown here is derived from an EMBL/GenBank/DDBJ whole genome shotgun (WGS) entry which is preliminary data.</text>
</comment>
<dbReference type="InterPro" id="IPR000531">
    <property type="entry name" value="Beta-barrel_TonB"/>
</dbReference>
<evidence type="ECO:0000256" key="1">
    <source>
        <dbReference type="ARBA" id="ARBA00004571"/>
    </source>
</evidence>
<dbReference type="Proteomes" id="UP000218172">
    <property type="component" value="Unassembled WGS sequence"/>
</dbReference>
<evidence type="ECO:0000256" key="2">
    <source>
        <dbReference type="ARBA" id="ARBA00022448"/>
    </source>
</evidence>
<keyword evidence="6 8" id="KW-0472">Membrane</keyword>
<name>A0A2A4MHS0_9GAMM</name>
<comment type="subcellular location">
    <subcellularLocation>
        <location evidence="1 8">Cell outer membrane</location>
        <topology evidence="1 8">Multi-pass membrane protein</topology>
    </subcellularLocation>
</comment>